<accession>A0A6J4R8I9</accession>
<dbReference type="InterPro" id="IPR011045">
    <property type="entry name" value="N2O_reductase_N"/>
</dbReference>
<dbReference type="AlphaFoldDB" id="A0A6J4R8I9"/>
<feature type="region of interest" description="Disordered" evidence="1">
    <location>
        <begin position="12"/>
        <end position="49"/>
    </location>
</feature>
<dbReference type="InterPro" id="IPR015943">
    <property type="entry name" value="WD40/YVTN_repeat-like_dom_sf"/>
</dbReference>
<dbReference type="EMBL" id="CADCVI010000063">
    <property type="protein sequence ID" value="CAA9462025.1"/>
    <property type="molecule type" value="Genomic_DNA"/>
</dbReference>
<organism evidence="2">
    <name type="scientific">uncultured Rubrobacteraceae bacterium</name>
    <dbReference type="NCBI Taxonomy" id="349277"/>
    <lineage>
        <taxon>Bacteria</taxon>
        <taxon>Bacillati</taxon>
        <taxon>Actinomycetota</taxon>
        <taxon>Rubrobacteria</taxon>
        <taxon>Rubrobacterales</taxon>
        <taxon>Rubrobacteraceae</taxon>
        <taxon>environmental samples</taxon>
    </lineage>
</organism>
<gene>
    <name evidence="2" type="ORF">AVDCRST_MAG25-1000</name>
</gene>
<dbReference type="SUPFAM" id="SSF50974">
    <property type="entry name" value="Nitrous oxide reductase, N-terminal domain"/>
    <property type="match status" value="1"/>
</dbReference>
<reference evidence="2" key="1">
    <citation type="submission" date="2020-02" db="EMBL/GenBank/DDBJ databases">
        <authorList>
            <person name="Meier V. D."/>
        </authorList>
    </citation>
    <scope>NUCLEOTIDE SEQUENCE</scope>
    <source>
        <strain evidence="2">AVDCRST_MAG25</strain>
    </source>
</reference>
<evidence type="ECO:0000256" key="1">
    <source>
        <dbReference type="SAM" id="MobiDB-lite"/>
    </source>
</evidence>
<feature type="compositionally biased region" description="Low complexity" evidence="1">
    <location>
        <begin position="20"/>
        <end position="41"/>
    </location>
</feature>
<name>A0A6J4R8I9_9ACTN</name>
<sequence length="336" mass="34198">MLLAAALISLVGCGGPGEEPPGQGAAREESSAPAAEPAEAQPLREEPAGEVVEVGGAPEGIVADPETGLVAVGLRDPDELAIVDGGSGEVVRTVELPASPRHLGLAGGGGPVLVPVERGDALVQVGLPGGEVLSETPVGEFPHDAAADPDGRIFVANEFGDTLSIVEGDEVVEKVKAPRQPGGVAVTESGLVGVIGVSALDLEVFDGETLESLGRVGAGQGPTHLSAGPDERFYVTDTRGDAVLIYEASPEPRPVGRVALPGQPYGIAVDPGRGHLWVTLTAENELVRFALGGDTLRELARYPTVSEPNTVAVDTSSGRVFVAGKANGLLQLLEPR</sequence>
<dbReference type="Gene3D" id="2.130.10.10">
    <property type="entry name" value="YVTN repeat-like/Quinoprotein amine dehydrogenase"/>
    <property type="match status" value="2"/>
</dbReference>
<dbReference type="InterPro" id="IPR051200">
    <property type="entry name" value="Host-pathogen_enzymatic-act"/>
</dbReference>
<dbReference type="PANTHER" id="PTHR47197:SF3">
    <property type="entry name" value="DIHYDRO-HEME D1 DEHYDROGENASE"/>
    <property type="match status" value="1"/>
</dbReference>
<dbReference type="PANTHER" id="PTHR47197">
    <property type="entry name" value="PROTEIN NIRF"/>
    <property type="match status" value="1"/>
</dbReference>
<protein>
    <submittedName>
        <fullName evidence="2">Uncharacterized protein</fullName>
    </submittedName>
</protein>
<proteinExistence type="predicted"/>
<evidence type="ECO:0000313" key="2">
    <source>
        <dbReference type="EMBL" id="CAA9462025.1"/>
    </source>
</evidence>